<keyword evidence="9" id="KW-1185">Reference proteome</keyword>
<dbReference type="Proteomes" id="UP000242084">
    <property type="component" value="Chromosome 1"/>
</dbReference>
<dbReference type="InterPro" id="IPR017968">
    <property type="entry name" value="Acylphosphatase_CS"/>
</dbReference>
<accession>A0A239ZC23</accession>
<evidence type="ECO:0000259" key="7">
    <source>
        <dbReference type="PROSITE" id="PS51160"/>
    </source>
</evidence>
<dbReference type="EMBL" id="LT906462">
    <property type="protein sequence ID" value="SNV68274.1"/>
    <property type="molecule type" value="Genomic_DNA"/>
</dbReference>
<dbReference type="SUPFAM" id="SSF54975">
    <property type="entry name" value="Acylphosphatase/BLUF domain-like"/>
    <property type="match status" value="1"/>
</dbReference>
<dbReference type="PANTHER" id="PTHR42959:SF1">
    <property type="entry name" value="CARBAMOYLTRANSFERASE HYPF"/>
    <property type="match status" value="1"/>
</dbReference>
<gene>
    <name evidence="8" type="primary">acyP</name>
    <name evidence="8" type="ORF">SAMEA4384403_01372</name>
</gene>
<dbReference type="PROSITE" id="PS00150">
    <property type="entry name" value="ACYLPHOSPHATASE_1"/>
    <property type="match status" value="1"/>
</dbReference>
<evidence type="ECO:0000313" key="8">
    <source>
        <dbReference type="EMBL" id="SNV68274.1"/>
    </source>
</evidence>
<evidence type="ECO:0000313" key="9">
    <source>
        <dbReference type="Proteomes" id="UP000242084"/>
    </source>
</evidence>
<dbReference type="EC" id="3.6.1.7" evidence="2 5"/>
<comment type="catalytic activity">
    <reaction evidence="4 5">
        <text>an acyl phosphate + H2O = a carboxylate + phosphate + H(+)</text>
        <dbReference type="Rhea" id="RHEA:14965"/>
        <dbReference type="ChEBI" id="CHEBI:15377"/>
        <dbReference type="ChEBI" id="CHEBI:15378"/>
        <dbReference type="ChEBI" id="CHEBI:29067"/>
        <dbReference type="ChEBI" id="CHEBI:43474"/>
        <dbReference type="ChEBI" id="CHEBI:59918"/>
        <dbReference type="EC" id="3.6.1.7"/>
    </reaction>
</comment>
<evidence type="ECO:0000256" key="1">
    <source>
        <dbReference type="ARBA" id="ARBA00005614"/>
    </source>
</evidence>
<feature type="domain" description="Acylphosphatase-like" evidence="7">
    <location>
        <begin position="3"/>
        <end position="89"/>
    </location>
</feature>
<dbReference type="GO" id="GO:0016743">
    <property type="term" value="F:carboxyl- or carbamoyltransferase activity"/>
    <property type="evidence" value="ECO:0007669"/>
    <property type="project" value="TreeGrafter"/>
</dbReference>
<feature type="active site" evidence="5">
    <location>
        <position position="36"/>
    </location>
</feature>
<dbReference type="Pfam" id="PF00708">
    <property type="entry name" value="Acylphosphatase"/>
    <property type="match status" value="1"/>
</dbReference>
<dbReference type="GO" id="GO:0008270">
    <property type="term" value="F:zinc ion binding"/>
    <property type="evidence" value="ECO:0007669"/>
    <property type="project" value="TreeGrafter"/>
</dbReference>
<evidence type="ECO:0000256" key="4">
    <source>
        <dbReference type="ARBA" id="ARBA00047645"/>
    </source>
</evidence>
<comment type="similarity">
    <text evidence="1 6">Belongs to the acylphosphatase family.</text>
</comment>
<proteinExistence type="inferred from homology"/>
<reference evidence="8 9" key="1">
    <citation type="submission" date="2017-06" db="EMBL/GenBank/DDBJ databases">
        <authorList>
            <consortium name="Pathogen Informatics"/>
        </authorList>
    </citation>
    <scope>NUCLEOTIDE SEQUENCE [LARGE SCALE GENOMIC DNA]</scope>
    <source>
        <strain evidence="8 9">NCTC13839</strain>
    </source>
</reference>
<dbReference type="InterPro" id="IPR001792">
    <property type="entry name" value="Acylphosphatase-like_dom"/>
</dbReference>
<organism evidence="8 9">
    <name type="scientific">Mammaliicoccus stepanovicii</name>
    <dbReference type="NCBI Taxonomy" id="643214"/>
    <lineage>
        <taxon>Bacteria</taxon>
        <taxon>Bacillati</taxon>
        <taxon>Bacillota</taxon>
        <taxon>Bacilli</taxon>
        <taxon>Bacillales</taxon>
        <taxon>Staphylococcaceae</taxon>
        <taxon>Mammaliicoccus</taxon>
    </lineage>
</organism>
<name>A0A239ZC23_9STAP</name>
<evidence type="ECO:0000256" key="2">
    <source>
        <dbReference type="ARBA" id="ARBA00012150"/>
    </source>
</evidence>
<dbReference type="AlphaFoldDB" id="A0A239ZC23"/>
<dbReference type="KEGG" id="sste:SAMEA4384403_1372"/>
<dbReference type="PANTHER" id="PTHR42959">
    <property type="entry name" value="CARBAMOYLTRANSFERASE"/>
    <property type="match status" value="1"/>
</dbReference>
<dbReference type="GO" id="GO:0051604">
    <property type="term" value="P:protein maturation"/>
    <property type="evidence" value="ECO:0007669"/>
    <property type="project" value="TreeGrafter"/>
</dbReference>
<dbReference type="InterPro" id="IPR051060">
    <property type="entry name" value="Carbamoyltrans_HypF-like"/>
</dbReference>
<dbReference type="PROSITE" id="PS51160">
    <property type="entry name" value="ACYLPHOSPHATASE_3"/>
    <property type="match status" value="1"/>
</dbReference>
<evidence type="ECO:0000256" key="3">
    <source>
        <dbReference type="ARBA" id="ARBA00015991"/>
    </source>
</evidence>
<dbReference type="GO" id="GO:0003998">
    <property type="term" value="F:acylphosphatase activity"/>
    <property type="evidence" value="ECO:0007669"/>
    <property type="project" value="UniProtKB-EC"/>
</dbReference>
<sequence>MNGKLIKVFGRVQGVGFRFFTTQLARKYNIVGTVENVNDYVEIYASGEQNDLDDFVQGVINGVAPASVVENYTIEDVELDKSTKHFKTL</sequence>
<dbReference type="RefSeq" id="WP_095088044.1">
    <property type="nucleotide sequence ID" value="NZ_BMDM01000005.1"/>
</dbReference>
<protein>
    <recommendedName>
        <fullName evidence="3 5">acylphosphatase</fullName>
        <ecNumber evidence="2 5">3.6.1.7</ecNumber>
    </recommendedName>
</protein>
<dbReference type="Gene3D" id="3.30.70.100">
    <property type="match status" value="1"/>
</dbReference>
<dbReference type="InterPro" id="IPR036046">
    <property type="entry name" value="Acylphosphatase-like_dom_sf"/>
</dbReference>
<evidence type="ECO:0000256" key="5">
    <source>
        <dbReference type="PROSITE-ProRule" id="PRU00520"/>
    </source>
</evidence>
<feature type="active site" evidence="5">
    <location>
        <position position="18"/>
    </location>
</feature>
<keyword evidence="5 8" id="KW-0378">Hydrolase</keyword>
<evidence type="ECO:0000256" key="6">
    <source>
        <dbReference type="RuleBase" id="RU004168"/>
    </source>
</evidence>
<dbReference type="OrthoDB" id="9808093at2"/>
<dbReference type="NCBIfam" id="NF011005">
    <property type="entry name" value="PRK14431.1"/>
    <property type="match status" value="1"/>
</dbReference>